<dbReference type="PANTHER" id="PTHR42884">
    <property type="entry name" value="PROPROTEIN CONVERTASE SUBTILISIN/KEXIN-RELATED"/>
    <property type="match status" value="1"/>
</dbReference>
<dbReference type="GO" id="GO:0016485">
    <property type="term" value="P:protein processing"/>
    <property type="evidence" value="ECO:0007669"/>
    <property type="project" value="TreeGrafter"/>
</dbReference>
<dbReference type="SUPFAM" id="SSF52743">
    <property type="entry name" value="Subtilisin-like"/>
    <property type="match status" value="1"/>
</dbReference>
<keyword evidence="6 14" id="KW-0378">Hydrolase</keyword>
<keyword evidence="9 16" id="KW-1133">Transmembrane helix</keyword>
<gene>
    <name evidence="19" type="ORF">QBC38DRAFT_262031</name>
</gene>
<dbReference type="Pfam" id="PF00082">
    <property type="entry name" value="Peptidase_S8"/>
    <property type="match status" value="1"/>
</dbReference>
<evidence type="ECO:0000256" key="15">
    <source>
        <dbReference type="SAM" id="MobiDB-lite"/>
    </source>
</evidence>
<evidence type="ECO:0000256" key="7">
    <source>
        <dbReference type="ARBA" id="ARBA00022825"/>
    </source>
</evidence>
<dbReference type="GO" id="GO:0005802">
    <property type="term" value="C:trans-Golgi network"/>
    <property type="evidence" value="ECO:0007669"/>
    <property type="project" value="TreeGrafter"/>
</dbReference>
<dbReference type="InterPro" id="IPR002884">
    <property type="entry name" value="P_dom"/>
</dbReference>
<keyword evidence="5 17" id="KW-0732">Signal</keyword>
<dbReference type="InterPro" id="IPR023828">
    <property type="entry name" value="Peptidase_S8_Ser-AS"/>
</dbReference>
<dbReference type="InterPro" id="IPR034182">
    <property type="entry name" value="Kexin/furin"/>
</dbReference>
<evidence type="ECO:0000256" key="11">
    <source>
        <dbReference type="ARBA" id="ARBA00023145"/>
    </source>
</evidence>
<dbReference type="InterPro" id="IPR008979">
    <property type="entry name" value="Galactose-bd-like_sf"/>
</dbReference>
<dbReference type="InterPro" id="IPR000209">
    <property type="entry name" value="Peptidase_S8/S53_dom"/>
</dbReference>
<feature type="active site" description="Charge relay system" evidence="13 14">
    <location>
        <position position="230"/>
    </location>
</feature>
<evidence type="ECO:0000256" key="5">
    <source>
        <dbReference type="ARBA" id="ARBA00022729"/>
    </source>
</evidence>
<evidence type="ECO:0000256" key="9">
    <source>
        <dbReference type="ARBA" id="ARBA00022989"/>
    </source>
</evidence>
<dbReference type="PROSITE" id="PS00137">
    <property type="entry name" value="SUBTILASE_HIS"/>
    <property type="match status" value="1"/>
</dbReference>
<evidence type="ECO:0000256" key="17">
    <source>
        <dbReference type="SAM" id="SignalP"/>
    </source>
</evidence>
<feature type="compositionally biased region" description="Low complexity" evidence="15">
    <location>
        <begin position="639"/>
        <end position="653"/>
    </location>
</feature>
<evidence type="ECO:0000259" key="18">
    <source>
        <dbReference type="PROSITE" id="PS51829"/>
    </source>
</evidence>
<evidence type="ECO:0000313" key="19">
    <source>
        <dbReference type="EMBL" id="KAK4231220.1"/>
    </source>
</evidence>
<comment type="caution">
    <text evidence="19">The sequence shown here is derived from an EMBL/GenBank/DDBJ whole genome shotgun (WGS) entry which is preliminary data.</text>
</comment>
<keyword evidence="7 14" id="KW-0720">Serine protease</keyword>
<dbReference type="FunFam" id="2.60.120.260:FF:000026">
    <property type="entry name" value="proprotein convertase subtilisin/kexin type 7"/>
    <property type="match status" value="1"/>
</dbReference>
<evidence type="ECO:0000256" key="8">
    <source>
        <dbReference type="ARBA" id="ARBA00022837"/>
    </source>
</evidence>
<dbReference type="FunFam" id="3.40.50.200:FF:000005">
    <property type="entry name" value="Proprotein convertase subtilisin/kexin type 7"/>
    <property type="match status" value="1"/>
</dbReference>
<evidence type="ECO:0000256" key="10">
    <source>
        <dbReference type="ARBA" id="ARBA00023136"/>
    </source>
</evidence>
<reference evidence="19" key="2">
    <citation type="submission" date="2023-05" db="EMBL/GenBank/DDBJ databases">
        <authorList>
            <consortium name="Lawrence Berkeley National Laboratory"/>
            <person name="Steindorff A."/>
            <person name="Hensen N."/>
            <person name="Bonometti L."/>
            <person name="Westerberg I."/>
            <person name="Brannstrom I.O."/>
            <person name="Guillou S."/>
            <person name="Cros-Aarteil S."/>
            <person name="Calhoun S."/>
            <person name="Haridas S."/>
            <person name="Kuo A."/>
            <person name="Mondo S."/>
            <person name="Pangilinan J."/>
            <person name="Riley R."/>
            <person name="Labutti K."/>
            <person name="Andreopoulos B."/>
            <person name="Lipzen A."/>
            <person name="Chen C."/>
            <person name="Yanf M."/>
            <person name="Daum C."/>
            <person name="Ng V."/>
            <person name="Clum A."/>
            <person name="Ohm R."/>
            <person name="Martin F."/>
            <person name="Silar P."/>
            <person name="Natvig D."/>
            <person name="Lalanne C."/>
            <person name="Gautier V."/>
            <person name="Ament-Velasquez S.L."/>
            <person name="Kruys A."/>
            <person name="Hutchinson M.I."/>
            <person name="Powell A.J."/>
            <person name="Barry K."/>
            <person name="Miller A.N."/>
            <person name="Grigoriev I.V."/>
            <person name="Debuchy R."/>
            <person name="Gladieux P."/>
            <person name="Thoren M.H."/>
            <person name="Johannesson H."/>
        </authorList>
    </citation>
    <scope>NUCLEOTIDE SEQUENCE</scope>
    <source>
        <strain evidence="19">CBS 990.96</strain>
    </source>
</reference>
<comment type="similarity">
    <text evidence="2">Belongs to the peptidase S8 family. Furin subfamily.</text>
</comment>
<dbReference type="AlphaFoldDB" id="A0AAN7BX71"/>
<dbReference type="PROSITE" id="PS00138">
    <property type="entry name" value="SUBTILASE_SER"/>
    <property type="match status" value="1"/>
</dbReference>
<keyword evidence="20" id="KW-1185">Reference proteome</keyword>
<feature type="signal peptide" evidence="17">
    <location>
        <begin position="1"/>
        <end position="18"/>
    </location>
</feature>
<feature type="compositionally biased region" description="Low complexity" evidence="15">
    <location>
        <begin position="809"/>
        <end position="818"/>
    </location>
</feature>
<dbReference type="PANTHER" id="PTHR42884:SF14">
    <property type="entry name" value="NEUROENDOCRINE CONVERTASE 1"/>
    <property type="match status" value="1"/>
</dbReference>
<feature type="region of interest" description="Disordered" evidence="15">
    <location>
        <begin position="755"/>
        <end position="862"/>
    </location>
</feature>
<comment type="subcellular location">
    <subcellularLocation>
        <location evidence="1">Membrane</location>
    </subcellularLocation>
</comment>
<proteinExistence type="inferred from homology"/>
<dbReference type="Gene3D" id="3.40.50.200">
    <property type="entry name" value="Peptidase S8/S53 domain"/>
    <property type="match status" value="1"/>
</dbReference>
<reference evidence="19" key="1">
    <citation type="journal article" date="2023" name="Mol. Phylogenet. Evol.">
        <title>Genome-scale phylogeny and comparative genomics of the fungal order Sordariales.</title>
        <authorList>
            <person name="Hensen N."/>
            <person name="Bonometti L."/>
            <person name="Westerberg I."/>
            <person name="Brannstrom I.O."/>
            <person name="Guillou S."/>
            <person name="Cros-Aarteil S."/>
            <person name="Calhoun S."/>
            <person name="Haridas S."/>
            <person name="Kuo A."/>
            <person name="Mondo S."/>
            <person name="Pangilinan J."/>
            <person name="Riley R."/>
            <person name="LaButti K."/>
            <person name="Andreopoulos B."/>
            <person name="Lipzen A."/>
            <person name="Chen C."/>
            <person name="Yan M."/>
            <person name="Daum C."/>
            <person name="Ng V."/>
            <person name="Clum A."/>
            <person name="Steindorff A."/>
            <person name="Ohm R.A."/>
            <person name="Martin F."/>
            <person name="Silar P."/>
            <person name="Natvig D.O."/>
            <person name="Lalanne C."/>
            <person name="Gautier V."/>
            <person name="Ament-Velasquez S.L."/>
            <person name="Kruys A."/>
            <person name="Hutchinson M.I."/>
            <person name="Powell A.J."/>
            <person name="Barry K."/>
            <person name="Miller A.N."/>
            <person name="Grigoriev I.V."/>
            <person name="Debuchy R."/>
            <person name="Gladieux P."/>
            <person name="Hiltunen Thoren M."/>
            <person name="Johannesson H."/>
        </authorList>
    </citation>
    <scope>NUCLEOTIDE SEQUENCE</scope>
    <source>
        <strain evidence="19">CBS 990.96</strain>
    </source>
</reference>
<dbReference type="PROSITE" id="PS51892">
    <property type="entry name" value="SUBTILASE"/>
    <property type="match status" value="1"/>
</dbReference>
<dbReference type="CDD" id="cd04059">
    <property type="entry name" value="Peptidases_S8_Protein_convertases_Kexins_Furin-like"/>
    <property type="match status" value="1"/>
</dbReference>
<accession>A0AAN7BX71</accession>
<feature type="transmembrane region" description="Helical" evidence="16">
    <location>
        <begin position="712"/>
        <end position="735"/>
    </location>
</feature>
<feature type="compositionally biased region" description="Basic and acidic residues" evidence="15">
    <location>
        <begin position="822"/>
        <end position="831"/>
    </location>
</feature>
<feature type="chain" id="PRO_5043049603" evidence="17">
    <location>
        <begin position="19"/>
        <end position="862"/>
    </location>
</feature>
<dbReference type="PROSITE" id="PS51829">
    <property type="entry name" value="P_HOMO_B"/>
    <property type="match status" value="1"/>
</dbReference>
<feature type="region of interest" description="Disordered" evidence="15">
    <location>
        <begin position="639"/>
        <end position="695"/>
    </location>
</feature>
<evidence type="ECO:0000256" key="3">
    <source>
        <dbReference type="ARBA" id="ARBA00022670"/>
    </source>
</evidence>
<organism evidence="19 20">
    <name type="scientific">Podospora fimiseda</name>
    <dbReference type="NCBI Taxonomy" id="252190"/>
    <lineage>
        <taxon>Eukaryota</taxon>
        <taxon>Fungi</taxon>
        <taxon>Dikarya</taxon>
        <taxon>Ascomycota</taxon>
        <taxon>Pezizomycotina</taxon>
        <taxon>Sordariomycetes</taxon>
        <taxon>Sordariomycetidae</taxon>
        <taxon>Sordariales</taxon>
        <taxon>Podosporaceae</taxon>
        <taxon>Podospora</taxon>
    </lineage>
</organism>
<evidence type="ECO:0000256" key="13">
    <source>
        <dbReference type="PIRSR" id="PIRSR615500-1"/>
    </source>
</evidence>
<dbReference type="Gene3D" id="2.60.120.260">
    <property type="entry name" value="Galactose-binding domain-like"/>
    <property type="match status" value="1"/>
</dbReference>
<dbReference type="Proteomes" id="UP001301958">
    <property type="component" value="Unassembled WGS sequence"/>
</dbReference>
<keyword evidence="10 16" id="KW-0472">Membrane</keyword>
<keyword evidence="3 14" id="KW-0645">Protease</keyword>
<dbReference type="InterPro" id="IPR015500">
    <property type="entry name" value="Peptidase_S8_subtilisin-rel"/>
</dbReference>
<sequence>MKVWSAAALLGLAAIASASNILPRNYDANDYYVLHLDAETSPVEVARSLGLSHEGPLGQLKDHHIFAARKAEHDIVKRELTARRRRKRSIGLDERHPLDGVLFSEKQKLRKPWEKRILPVRPGPPLPKKDEVGIDSAIQHQAEVAQILGIKDPIFNEQWHLYNTVELGHDVNVTGVWLEGITGKNATVAIVDDGLDMYSDDLKDNYYAAGSYDFNDKTEEPKPRLSDDRHGTRCAGEVAAGKNNVCGVGVAYNARISAQRILSKLISDADEAVAMNYDFDHNQIYSCSWGPPDDGKSMDAPGILIKRAMLNGVQNGRKGLGSIYVFASGNGAMQDDNCNFDGYTNSIYSITVGAIDRKGQHPYYSEKCSAGLVVTYSSGSGDAIHTTDVGQNACTSNHGGTSAAAPLAAGIFALALGVRPDLTWRDMQYLAMDTAVPINDGDGDWQTTSIGKKFSHTYGYGKIDSWAIVQAAKTWKNVKPQSWFYSPWVHVNKPIPQGDKGIAVGFEVTQDMLNEANLERLEHVTVTMNVKHGRRGEVSVDLISPSKVVSHLSVPRKLDDSTDGYDDWTFMSVAHWGEPGVGTWTIIVKDTAVNDNKGTFIDWHLKLWGEARDASKAKLLPMPTEEDDNDHANIATTTVPAATTTVGPAPTNAKPDGSLTDAPNRPTKPTGSPVPSSGSDTQEAEPAESTGPPSTWLPSFLPTFGMSAATQAWIYGSLVLIVLFCSGLGVWLYLARRKRLRNNPRNEYEFELLDEEEGEGLASGAGEKRGAGGKKTRSGELYDAFAGGSDDEDDDIDGAVGGYRDQPTSRSGSGSGSSPDRGISEKVPMRDSDDEAGQLDHHVIGDSDDSDAEAEGERLVRR</sequence>
<keyword evidence="4 16" id="KW-0812">Transmembrane</keyword>
<feature type="compositionally biased region" description="Polar residues" evidence="15">
    <location>
        <begin position="667"/>
        <end position="681"/>
    </location>
</feature>
<evidence type="ECO:0000256" key="2">
    <source>
        <dbReference type="ARBA" id="ARBA00005325"/>
    </source>
</evidence>
<protein>
    <submittedName>
        <fullName evidence="19">KEX1 protease</fullName>
    </submittedName>
</protein>
<name>A0AAN7BX71_9PEZI</name>
<evidence type="ECO:0000313" key="20">
    <source>
        <dbReference type="Proteomes" id="UP001301958"/>
    </source>
</evidence>
<dbReference type="EMBL" id="MU865294">
    <property type="protein sequence ID" value="KAK4231220.1"/>
    <property type="molecule type" value="Genomic_DNA"/>
</dbReference>
<keyword evidence="12" id="KW-0325">Glycoprotein</keyword>
<evidence type="ECO:0000256" key="16">
    <source>
        <dbReference type="SAM" id="Phobius"/>
    </source>
</evidence>
<evidence type="ECO:0000256" key="14">
    <source>
        <dbReference type="PROSITE-ProRule" id="PRU01240"/>
    </source>
</evidence>
<dbReference type="GO" id="GO:0004252">
    <property type="term" value="F:serine-type endopeptidase activity"/>
    <property type="evidence" value="ECO:0007669"/>
    <property type="project" value="UniProtKB-UniRule"/>
</dbReference>
<feature type="active site" description="Charge relay system" evidence="13 14">
    <location>
        <position position="402"/>
    </location>
</feature>
<dbReference type="InterPro" id="IPR022398">
    <property type="entry name" value="Peptidase_S8_His-AS"/>
</dbReference>
<feature type="domain" description="P/Homo B" evidence="18">
    <location>
        <begin position="478"/>
        <end position="613"/>
    </location>
</feature>
<evidence type="ECO:0000256" key="1">
    <source>
        <dbReference type="ARBA" id="ARBA00004370"/>
    </source>
</evidence>
<evidence type="ECO:0000256" key="6">
    <source>
        <dbReference type="ARBA" id="ARBA00022801"/>
    </source>
</evidence>
<dbReference type="SUPFAM" id="SSF49785">
    <property type="entry name" value="Galactose-binding domain-like"/>
    <property type="match status" value="1"/>
</dbReference>
<evidence type="ECO:0000256" key="12">
    <source>
        <dbReference type="ARBA" id="ARBA00023180"/>
    </source>
</evidence>
<dbReference type="PRINTS" id="PR00723">
    <property type="entry name" value="SUBTILISIN"/>
</dbReference>
<keyword evidence="8" id="KW-0106">Calcium</keyword>
<feature type="active site" description="Charge relay system" evidence="13 14">
    <location>
        <position position="192"/>
    </location>
</feature>
<dbReference type="GO" id="GO:0000139">
    <property type="term" value="C:Golgi membrane"/>
    <property type="evidence" value="ECO:0007669"/>
    <property type="project" value="TreeGrafter"/>
</dbReference>
<dbReference type="InterPro" id="IPR036852">
    <property type="entry name" value="Peptidase_S8/S53_dom_sf"/>
</dbReference>
<keyword evidence="11" id="KW-0865">Zymogen</keyword>
<evidence type="ECO:0000256" key="4">
    <source>
        <dbReference type="ARBA" id="ARBA00022692"/>
    </source>
</evidence>
<dbReference type="GO" id="GO:0007323">
    <property type="term" value="P:peptide pheromone maturation"/>
    <property type="evidence" value="ECO:0007669"/>
    <property type="project" value="UniProtKB-ARBA"/>
</dbReference>
<dbReference type="Pfam" id="PF01483">
    <property type="entry name" value="P_proprotein"/>
    <property type="match status" value="1"/>
</dbReference>